<dbReference type="InterPro" id="IPR024169">
    <property type="entry name" value="SP_NH2Trfase/AEP_transaminase"/>
</dbReference>
<keyword evidence="5" id="KW-0663">Pyridoxal phosphate</keyword>
<gene>
    <name evidence="7" type="ORF">F1737_09470</name>
</gene>
<evidence type="ECO:0000259" key="6">
    <source>
        <dbReference type="Pfam" id="PF00266"/>
    </source>
</evidence>
<dbReference type="EMBL" id="CP043875">
    <property type="protein sequence ID" value="WOF16899.1"/>
    <property type="molecule type" value="Genomic_DNA"/>
</dbReference>
<evidence type="ECO:0000256" key="2">
    <source>
        <dbReference type="ARBA" id="ARBA00009236"/>
    </source>
</evidence>
<organism evidence="7 8">
    <name type="scientific">Methanochimaera problematica</name>
    <dbReference type="NCBI Taxonomy" id="2609417"/>
    <lineage>
        <taxon>Archaea</taxon>
        <taxon>Methanobacteriati</taxon>
        <taxon>Methanobacteriota</taxon>
        <taxon>Stenosarchaea group</taxon>
        <taxon>Methanomicrobia</taxon>
        <taxon>Methanomicrobiales</taxon>
        <taxon>Methanomicrobiaceae</taxon>
        <taxon>Methanochimaera</taxon>
    </lineage>
</organism>
<comment type="similarity">
    <text evidence="2">Belongs to the class-V pyridoxal-phosphate-dependent aminotransferase family.</text>
</comment>
<keyword evidence="4" id="KW-0808">Transferase</keyword>
<sequence>MQDETLLMMPGPVPMPQRVRLAMSRQAINHRGAEFAECFDDITRMLKPMFGTENDMLILSGSGSAGMEAAVANFCPGKKVASLVNGKFGDRLYKISKMYAGETVELASEWGTPLPLEQLEAELENGAEVVTLVHNETSAAIKNPAEEVGRLCKKHDALFIMDGITSIAGDEVQADKWGADVAIVGSQKCLAAPAGLAAVSVSERAWENIAEWKPFYLDLASYKKSAAKSQTPYTPAIPLFFALREACNIIEEEGLENRIERHRNMAAAVRKAAEVWGLDLFAKTDKFHSYSNTATGICYPEGIDDSKFRGAVKKMGIEFSGGQDHLKGKIFRIGTMGATGAPEILAVLSAVQRTLKEQGYEPAGCGVQAAAEVLKV</sequence>
<dbReference type="InterPro" id="IPR015422">
    <property type="entry name" value="PyrdxlP-dep_Trfase_small"/>
</dbReference>
<accession>A0AA97FDE1</accession>
<evidence type="ECO:0000256" key="3">
    <source>
        <dbReference type="ARBA" id="ARBA00022576"/>
    </source>
</evidence>
<dbReference type="InterPro" id="IPR000192">
    <property type="entry name" value="Aminotrans_V_dom"/>
</dbReference>
<dbReference type="InterPro" id="IPR015424">
    <property type="entry name" value="PyrdxlP-dep_Trfase"/>
</dbReference>
<dbReference type="Gene3D" id="3.40.640.10">
    <property type="entry name" value="Type I PLP-dependent aspartate aminotransferase-like (Major domain)"/>
    <property type="match status" value="1"/>
</dbReference>
<evidence type="ECO:0000256" key="5">
    <source>
        <dbReference type="ARBA" id="ARBA00022898"/>
    </source>
</evidence>
<dbReference type="KEGG" id="mefw:F1737_09470"/>
<keyword evidence="3 7" id="KW-0032">Aminotransferase</keyword>
<feature type="domain" description="Aminotransferase class V" evidence="6">
    <location>
        <begin position="27"/>
        <end position="322"/>
    </location>
</feature>
<dbReference type="GeneID" id="85230394"/>
<dbReference type="GO" id="GO:0008453">
    <property type="term" value="F:alanine-glyoxylate transaminase activity"/>
    <property type="evidence" value="ECO:0007669"/>
    <property type="project" value="TreeGrafter"/>
</dbReference>
<evidence type="ECO:0000256" key="4">
    <source>
        <dbReference type="ARBA" id="ARBA00022679"/>
    </source>
</evidence>
<dbReference type="RefSeq" id="WP_317136338.1">
    <property type="nucleotide sequence ID" value="NZ_CP043875.1"/>
</dbReference>
<dbReference type="Pfam" id="PF00266">
    <property type="entry name" value="Aminotran_5"/>
    <property type="match status" value="1"/>
</dbReference>
<name>A0AA97FDE1_9EURY</name>
<dbReference type="GO" id="GO:0004760">
    <property type="term" value="F:L-serine-pyruvate transaminase activity"/>
    <property type="evidence" value="ECO:0007669"/>
    <property type="project" value="TreeGrafter"/>
</dbReference>
<dbReference type="PANTHER" id="PTHR21152">
    <property type="entry name" value="AMINOTRANSFERASE CLASS V"/>
    <property type="match status" value="1"/>
</dbReference>
<dbReference type="GO" id="GO:0019265">
    <property type="term" value="P:glycine biosynthetic process, by transamination of glyoxylate"/>
    <property type="evidence" value="ECO:0007669"/>
    <property type="project" value="TreeGrafter"/>
</dbReference>
<dbReference type="Proteomes" id="UP001301797">
    <property type="component" value="Chromosome"/>
</dbReference>
<evidence type="ECO:0000256" key="1">
    <source>
        <dbReference type="ARBA" id="ARBA00001933"/>
    </source>
</evidence>
<dbReference type="PIRSF" id="PIRSF000524">
    <property type="entry name" value="SPT"/>
    <property type="match status" value="1"/>
</dbReference>
<dbReference type="InterPro" id="IPR015421">
    <property type="entry name" value="PyrdxlP-dep_Trfase_major"/>
</dbReference>
<dbReference type="PANTHER" id="PTHR21152:SF24">
    <property type="entry name" value="ALANINE--GLYOXYLATE AMINOTRANSFERASE 1"/>
    <property type="match status" value="1"/>
</dbReference>
<comment type="cofactor">
    <cofactor evidence="1">
        <name>pyridoxal 5'-phosphate</name>
        <dbReference type="ChEBI" id="CHEBI:597326"/>
    </cofactor>
</comment>
<dbReference type="Gene3D" id="3.90.1150.10">
    <property type="entry name" value="Aspartate Aminotransferase, domain 1"/>
    <property type="match status" value="1"/>
</dbReference>
<protein>
    <submittedName>
        <fullName evidence="7">Alanine--glyoxylate aminotransferase family protein</fullName>
    </submittedName>
</protein>
<dbReference type="SUPFAM" id="SSF53383">
    <property type="entry name" value="PLP-dependent transferases"/>
    <property type="match status" value="1"/>
</dbReference>
<reference evidence="7 8" key="1">
    <citation type="submission" date="2019-09" db="EMBL/GenBank/DDBJ databases">
        <title>The complete genome of Methanoplanus sp. FWC-SCC4.</title>
        <authorList>
            <person name="Chen S.-C."/>
            <person name="Zhou Y.-Z."/>
            <person name="Lai M.-C."/>
        </authorList>
    </citation>
    <scope>NUCLEOTIDE SEQUENCE [LARGE SCALE GENOMIC DNA]</scope>
    <source>
        <strain evidence="7 8">FWC-SCC4</strain>
    </source>
</reference>
<dbReference type="AlphaFoldDB" id="A0AA97FDE1"/>
<keyword evidence="8" id="KW-1185">Reference proteome</keyword>
<proteinExistence type="inferred from homology"/>
<evidence type="ECO:0000313" key="7">
    <source>
        <dbReference type="EMBL" id="WOF16899.1"/>
    </source>
</evidence>
<evidence type="ECO:0000313" key="8">
    <source>
        <dbReference type="Proteomes" id="UP001301797"/>
    </source>
</evidence>